<evidence type="ECO:0000313" key="3">
    <source>
        <dbReference type="Proteomes" id="UP000186922"/>
    </source>
</evidence>
<dbReference type="CDD" id="cd21341">
    <property type="entry name" value="TTC8_N"/>
    <property type="match status" value="1"/>
</dbReference>
<dbReference type="PANTHER" id="PTHR44177:SF1">
    <property type="entry name" value="TETRATRICOPEPTIDE REPEAT PROTEIN 8"/>
    <property type="match status" value="1"/>
</dbReference>
<dbReference type="Proteomes" id="UP000186922">
    <property type="component" value="Unassembled WGS sequence"/>
</dbReference>
<protein>
    <recommendedName>
        <fullName evidence="4">Tetratricopeptide repeat protein 8</fullName>
    </recommendedName>
</protein>
<dbReference type="Gene3D" id="1.25.40.10">
    <property type="entry name" value="Tetratricopeptide repeat domain"/>
    <property type="match status" value="1"/>
</dbReference>
<reference evidence="2 3" key="1">
    <citation type="journal article" date="2016" name="Nat. Commun.">
        <title>Extremotolerant tardigrade genome and improved radiotolerance of human cultured cells by tardigrade-unique protein.</title>
        <authorList>
            <person name="Hashimoto T."/>
            <person name="Horikawa D.D."/>
            <person name="Saito Y."/>
            <person name="Kuwahara H."/>
            <person name="Kozuka-Hata H."/>
            <person name="Shin-I T."/>
            <person name="Minakuchi Y."/>
            <person name="Ohishi K."/>
            <person name="Motoyama A."/>
            <person name="Aizu T."/>
            <person name="Enomoto A."/>
            <person name="Kondo K."/>
            <person name="Tanaka S."/>
            <person name="Hara Y."/>
            <person name="Koshikawa S."/>
            <person name="Sagara H."/>
            <person name="Miura T."/>
            <person name="Yokobori S."/>
            <person name="Miyagawa K."/>
            <person name="Suzuki Y."/>
            <person name="Kubo T."/>
            <person name="Oyama M."/>
            <person name="Kohara Y."/>
            <person name="Fujiyama A."/>
            <person name="Arakawa K."/>
            <person name="Katayama T."/>
            <person name="Toyoda A."/>
            <person name="Kunieda T."/>
        </authorList>
    </citation>
    <scope>NUCLEOTIDE SEQUENCE [LARGE SCALE GENOMIC DNA]</scope>
    <source>
        <strain evidence="2 3">YOKOZUNA-1</strain>
    </source>
</reference>
<dbReference type="PANTHER" id="PTHR44177">
    <property type="entry name" value="TETRATRICOPEPTIDE REPEAT PROTEIN 8"/>
    <property type="match status" value="1"/>
</dbReference>
<dbReference type="InterPro" id="IPR028796">
    <property type="entry name" value="BBS8"/>
</dbReference>
<accession>A0A1D1W8G5</accession>
<dbReference type="STRING" id="947166.A0A1D1W8G5"/>
<evidence type="ECO:0000313" key="2">
    <source>
        <dbReference type="EMBL" id="GAV07804.1"/>
    </source>
</evidence>
<comment type="caution">
    <text evidence="2">The sequence shown here is derived from an EMBL/GenBank/DDBJ whole genome shotgun (WGS) entry which is preliminary data.</text>
</comment>
<dbReference type="InterPro" id="IPR019734">
    <property type="entry name" value="TPR_rpt"/>
</dbReference>
<keyword evidence="3" id="KW-1185">Reference proteome</keyword>
<gene>
    <name evidence="2" type="primary">RvY_17600</name>
    <name evidence="2" type="synonym">RvY_17600.1</name>
    <name evidence="2" type="ORF">RvY_17600-1</name>
</gene>
<feature type="region of interest" description="Disordered" evidence="1">
    <location>
        <begin position="77"/>
        <end position="115"/>
    </location>
</feature>
<proteinExistence type="predicted"/>
<dbReference type="GO" id="GO:0036064">
    <property type="term" value="C:ciliary basal body"/>
    <property type="evidence" value="ECO:0007669"/>
    <property type="project" value="TreeGrafter"/>
</dbReference>
<dbReference type="AlphaFoldDB" id="A0A1D1W8G5"/>
<dbReference type="Pfam" id="PF13181">
    <property type="entry name" value="TPR_8"/>
    <property type="match status" value="1"/>
</dbReference>
<dbReference type="InterPro" id="IPR011990">
    <property type="entry name" value="TPR-like_helical_dom_sf"/>
</dbReference>
<dbReference type="EMBL" id="BDGG01000016">
    <property type="protein sequence ID" value="GAV07804.1"/>
    <property type="molecule type" value="Genomic_DNA"/>
</dbReference>
<evidence type="ECO:0000256" key="1">
    <source>
        <dbReference type="SAM" id="MobiDB-lite"/>
    </source>
</evidence>
<organism evidence="2 3">
    <name type="scientific">Ramazzottius varieornatus</name>
    <name type="common">Water bear</name>
    <name type="synonym">Tardigrade</name>
    <dbReference type="NCBI Taxonomy" id="947166"/>
    <lineage>
        <taxon>Eukaryota</taxon>
        <taxon>Metazoa</taxon>
        <taxon>Ecdysozoa</taxon>
        <taxon>Tardigrada</taxon>
        <taxon>Eutardigrada</taxon>
        <taxon>Parachela</taxon>
        <taxon>Hypsibioidea</taxon>
        <taxon>Ramazzottiidae</taxon>
        <taxon>Ramazzottius</taxon>
    </lineage>
</organism>
<dbReference type="OrthoDB" id="421121at2759"/>
<dbReference type="SUPFAM" id="SSF48452">
    <property type="entry name" value="TPR-like"/>
    <property type="match status" value="1"/>
</dbReference>
<dbReference type="SMART" id="SM00028">
    <property type="entry name" value="TPR"/>
    <property type="match status" value="2"/>
</dbReference>
<name>A0A1D1W8G5_RAMVA</name>
<sequence length="383" mass="43595">MNPYYVALRLFELRRYEDVSKIATKLLEKDPQNEAVWALKMRALTQQVYVDEYEMEYEGVVDQLMDESAIASNPRAGTSLRTAMPGRPGATARPMSRKTGRPVSGMLRPSSRQTTASLRGAMTTGRGIQTGQQPLTAKIGKMLRQGTASMITSPNGPFIVLSRLNLSKYTQKRYLAKPLFEYMFFHDHETALALEMANAACELDPKDWWWLSRRGMCHYRLGLHREVEKDFQQAVALFPHPDNFLWLSKVYARIDLPAQAIESYKNGNSTFPYEPAMLLGAARIYEELDDLTNSTLYYRDALKIDAMNFEALACVGMECYYNDQPELPLRYYRYLFQDAVQVPSLACHVISNLVSDGFSKWESTPLRSLSTSECVAFSASRRT</sequence>
<dbReference type="GO" id="GO:0034464">
    <property type="term" value="C:BBSome"/>
    <property type="evidence" value="ECO:0007669"/>
    <property type="project" value="InterPro"/>
</dbReference>
<dbReference type="GO" id="GO:1905515">
    <property type="term" value="P:non-motile cilium assembly"/>
    <property type="evidence" value="ECO:0007669"/>
    <property type="project" value="InterPro"/>
</dbReference>
<evidence type="ECO:0008006" key="4">
    <source>
        <dbReference type="Google" id="ProtNLM"/>
    </source>
</evidence>
<dbReference type="GO" id="GO:0097730">
    <property type="term" value="C:non-motile cilium"/>
    <property type="evidence" value="ECO:0007669"/>
    <property type="project" value="TreeGrafter"/>
</dbReference>